<dbReference type="eggNOG" id="ENOG502RQJE">
    <property type="taxonomic scope" value="Eukaryota"/>
</dbReference>
<dbReference type="KEGG" id="dha:DEHA2E16720g"/>
<feature type="compositionally biased region" description="Basic and acidic residues" evidence="1">
    <location>
        <begin position="155"/>
        <end position="164"/>
    </location>
</feature>
<feature type="compositionally biased region" description="Polar residues" evidence="1">
    <location>
        <begin position="225"/>
        <end position="234"/>
    </location>
</feature>
<accession>Q6BP41</accession>
<name>Q6BP41_DEBHA</name>
<keyword evidence="3" id="KW-1185">Reference proteome</keyword>
<dbReference type="OrthoDB" id="4020852at2759"/>
<feature type="compositionally biased region" description="Polar residues" evidence="1">
    <location>
        <begin position="97"/>
        <end position="111"/>
    </location>
</feature>
<dbReference type="VEuPathDB" id="FungiDB:DEHA2E16720g"/>
<dbReference type="HOGENOM" id="CLU_953228_0_0_1"/>
<feature type="compositionally biased region" description="Polar residues" evidence="1">
    <location>
        <begin position="143"/>
        <end position="154"/>
    </location>
</feature>
<dbReference type="RefSeq" id="XP_460029.2">
    <property type="nucleotide sequence ID" value="XM_460029.1"/>
</dbReference>
<gene>
    <name evidence="2" type="ordered locus">DEHA2E16720g</name>
</gene>
<feature type="region of interest" description="Disordered" evidence="1">
    <location>
        <begin position="81"/>
        <end position="124"/>
    </location>
</feature>
<dbReference type="EMBL" id="CR382137">
    <property type="protein sequence ID" value="CAG88285.2"/>
    <property type="molecule type" value="Genomic_DNA"/>
</dbReference>
<evidence type="ECO:0000313" key="2">
    <source>
        <dbReference type="EMBL" id="CAG88285.2"/>
    </source>
</evidence>
<evidence type="ECO:0000313" key="3">
    <source>
        <dbReference type="Proteomes" id="UP000000599"/>
    </source>
</evidence>
<sequence>MPPKMLDTTETTNNYPDIVKLKEKYSPQKRIPPPSRGPSESFSKNYKVFATAPKRAGISRNSRNNNGTEIHDLSINLLAPPILGSRNGSPEIRSDDSLSSNGPKRSSNTGGLSPIRRSGSPVRRRHISEIESELNDSLFKGNVGSNHGVSSTSGDKIRHEEPQPTKRQKVSFNHEVEYNDTFTTSSLNDENNLHVTKIPESKMRGYDNEQRKLVERRQEEENAHENSPNKNNSMRINRFMEEVNLRLESLEDTQKKLLDILCKSATEAETINRIIKLQESTIQLQNSIKRDT</sequence>
<feature type="region of interest" description="Disordered" evidence="1">
    <location>
        <begin position="1"/>
        <end position="45"/>
    </location>
</feature>
<dbReference type="AlphaFoldDB" id="Q6BP41"/>
<reference evidence="2 3" key="1">
    <citation type="journal article" date="2004" name="Nature">
        <title>Genome evolution in yeasts.</title>
        <authorList>
            <consortium name="Genolevures"/>
            <person name="Dujon B."/>
            <person name="Sherman D."/>
            <person name="Fischer G."/>
            <person name="Durrens P."/>
            <person name="Casaregola S."/>
            <person name="Lafontaine I."/>
            <person name="de Montigny J."/>
            <person name="Marck C."/>
            <person name="Neuveglise C."/>
            <person name="Talla E."/>
            <person name="Goffard N."/>
            <person name="Frangeul L."/>
            <person name="Aigle M."/>
            <person name="Anthouard V."/>
            <person name="Babour A."/>
            <person name="Barbe V."/>
            <person name="Barnay S."/>
            <person name="Blanchin S."/>
            <person name="Beckerich J.M."/>
            <person name="Beyne E."/>
            <person name="Bleykasten C."/>
            <person name="Boisrame A."/>
            <person name="Boyer J."/>
            <person name="Cattolico L."/>
            <person name="Confanioleri F."/>
            <person name="de Daruvar A."/>
            <person name="Despons L."/>
            <person name="Fabre E."/>
            <person name="Fairhead C."/>
            <person name="Ferry-Dumazet H."/>
            <person name="Groppi A."/>
            <person name="Hantraye F."/>
            <person name="Hennequin C."/>
            <person name="Jauniaux N."/>
            <person name="Joyet P."/>
            <person name="Kachouri R."/>
            <person name="Kerrest A."/>
            <person name="Koszul R."/>
            <person name="Lemaire M."/>
            <person name="Lesur I."/>
            <person name="Ma L."/>
            <person name="Muller H."/>
            <person name="Nicaud J.M."/>
            <person name="Nikolski M."/>
            <person name="Oztas S."/>
            <person name="Ozier-Kalogeropoulos O."/>
            <person name="Pellenz S."/>
            <person name="Potier S."/>
            <person name="Richard G.F."/>
            <person name="Straub M.L."/>
            <person name="Suleau A."/>
            <person name="Swennene D."/>
            <person name="Tekaia F."/>
            <person name="Wesolowski-Louvel M."/>
            <person name="Westhof E."/>
            <person name="Wirth B."/>
            <person name="Zeniou-Meyer M."/>
            <person name="Zivanovic I."/>
            <person name="Bolotin-Fukuhara M."/>
            <person name="Thierry A."/>
            <person name="Bouchier C."/>
            <person name="Caudron B."/>
            <person name="Scarpelli C."/>
            <person name="Gaillardin C."/>
            <person name="Weissenbach J."/>
            <person name="Wincker P."/>
            <person name="Souciet J.L."/>
        </authorList>
    </citation>
    <scope>NUCLEOTIDE SEQUENCE [LARGE SCALE GENOMIC DNA]</scope>
    <source>
        <strain evidence="3">ATCC 36239 / CBS 767 / BCRC 21394 / JCM 1990 / NBRC 0083 / IGC 2968</strain>
    </source>
</reference>
<dbReference type="Proteomes" id="UP000000599">
    <property type="component" value="Chromosome E"/>
</dbReference>
<organism evidence="2 3">
    <name type="scientific">Debaryomyces hansenii (strain ATCC 36239 / CBS 767 / BCRC 21394 / JCM 1990 / NBRC 0083 / IGC 2968)</name>
    <name type="common">Yeast</name>
    <name type="synonym">Torulaspora hansenii</name>
    <dbReference type="NCBI Taxonomy" id="284592"/>
    <lineage>
        <taxon>Eukaryota</taxon>
        <taxon>Fungi</taxon>
        <taxon>Dikarya</taxon>
        <taxon>Ascomycota</taxon>
        <taxon>Saccharomycotina</taxon>
        <taxon>Pichiomycetes</taxon>
        <taxon>Debaryomycetaceae</taxon>
        <taxon>Debaryomyces</taxon>
    </lineage>
</organism>
<proteinExistence type="predicted"/>
<evidence type="ECO:0000256" key="1">
    <source>
        <dbReference type="SAM" id="MobiDB-lite"/>
    </source>
</evidence>
<dbReference type="InParanoid" id="Q6BP41"/>
<dbReference type="GeneID" id="2902231"/>
<feature type="region of interest" description="Disordered" evidence="1">
    <location>
        <begin position="215"/>
        <end position="234"/>
    </location>
</feature>
<feature type="region of interest" description="Disordered" evidence="1">
    <location>
        <begin position="138"/>
        <end position="173"/>
    </location>
</feature>
<protein>
    <submittedName>
        <fullName evidence="2">DEHA2E16720p</fullName>
    </submittedName>
</protein>
<feature type="compositionally biased region" description="Basic and acidic residues" evidence="1">
    <location>
        <begin position="215"/>
        <end position="224"/>
    </location>
</feature>